<feature type="compositionally biased region" description="Basic residues" evidence="1">
    <location>
        <begin position="167"/>
        <end position="180"/>
    </location>
</feature>
<feature type="compositionally biased region" description="Basic residues" evidence="1">
    <location>
        <begin position="242"/>
        <end position="255"/>
    </location>
</feature>
<keyword evidence="3" id="KW-1185">Reference proteome</keyword>
<accession>A0A9P9AK56</accession>
<name>A0A9P9AK56_9HYPO</name>
<organism evidence="2 3">
    <name type="scientific">Thelonectria olida</name>
    <dbReference type="NCBI Taxonomy" id="1576542"/>
    <lineage>
        <taxon>Eukaryota</taxon>
        <taxon>Fungi</taxon>
        <taxon>Dikarya</taxon>
        <taxon>Ascomycota</taxon>
        <taxon>Pezizomycotina</taxon>
        <taxon>Sordariomycetes</taxon>
        <taxon>Hypocreomycetidae</taxon>
        <taxon>Hypocreales</taxon>
        <taxon>Nectriaceae</taxon>
        <taxon>Thelonectria</taxon>
    </lineage>
</organism>
<evidence type="ECO:0000313" key="3">
    <source>
        <dbReference type="Proteomes" id="UP000777438"/>
    </source>
</evidence>
<reference evidence="2 3" key="1">
    <citation type="journal article" date="2021" name="Nat. Commun.">
        <title>Genetic determinants of endophytism in the Arabidopsis root mycobiome.</title>
        <authorList>
            <person name="Mesny F."/>
            <person name="Miyauchi S."/>
            <person name="Thiergart T."/>
            <person name="Pickel B."/>
            <person name="Atanasova L."/>
            <person name="Karlsson M."/>
            <person name="Huettel B."/>
            <person name="Barry K.W."/>
            <person name="Haridas S."/>
            <person name="Chen C."/>
            <person name="Bauer D."/>
            <person name="Andreopoulos W."/>
            <person name="Pangilinan J."/>
            <person name="LaButti K."/>
            <person name="Riley R."/>
            <person name="Lipzen A."/>
            <person name="Clum A."/>
            <person name="Drula E."/>
            <person name="Henrissat B."/>
            <person name="Kohler A."/>
            <person name="Grigoriev I.V."/>
            <person name="Martin F.M."/>
            <person name="Hacquard S."/>
        </authorList>
    </citation>
    <scope>NUCLEOTIDE SEQUENCE [LARGE SCALE GENOMIC DNA]</scope>
    <source>
        <strain evidence="2 3">MPI-CAGE-CH-0241</strain>
    </source>
</reference>
<evidence type="ECO:0000313" key="2">
    <source>
        <dbReference type="EMBL" id="KAH6871052.1"/>
    </source>
</evidence>
<evidence type="ECO:0000256" key="1">
    <source>
        <dbReference type="SAM" id="MobiDB-lite"/>
    </source>
</evidence>
<feature type="compositionally biased region" description="Basic and acidic residues" evidence="1">
    <location>
        <begin position="257"/>
        <end position="270"/>
    </location>
</feature>
<comment type="caution">
    <text evidence="2">The sequence shown here is derived from an EMBL/GenBank/DDBJ whole genome shotgun (WGS) entry which is preliminary data.</text>
</comment>
<protein>
    <submittedName>
        <fullName evidence="2">Uncharacterized protein</fullName>
    </submittedName>
</protein>
<dbReference type="AlphaFoldDB" id="A0A9P9AK56"/>
<gene>
    <name evidence="2" type="ORF">B0T10DRAFT_278407</name>
</gene>
<dbReference type="Proteomes" id="UP000777438">
    <property type="component" value="Unassembled WGS sequence"/>
</dbReference>
<proteinExistence type="predicted"/>
<dbReference type="EMBL" id="JAGPYM010000060">
    <property type="protein sequence ID" value="KAH6871052.1"/>
    <property type="molecule type" value="Genomic_DNA"/>
</dbReference>
<feature type="region of interest" description="Disordered" evidence="1">
    <location>
        <begin position="229"/>
        <end position="276"/>
    </location>
</feature>
<sequence>MKYICTRHAGLFIYSTILYYCTHRRYVRYCQYNATPERQSLKDSPLRTAQYTQTWAGPVMHSFRLGRVSADPCTTATYTCAIAKLSISIQATERTPCSWLPYDGKQNTPPRYRTQPSLGAVGGGHDARLRSHQPVPEVLRRMPRLRDSSFPVPAARAGCQAHPVSRPSRHAATNHRRSKRPDRDFAERAGSLPNAACGGAATRAAYQHDVLARIDAVVVVAGLRPPVSLDRELFHPDPAGNRRVHRWGCTKRGGRGHGQERAPPEPERPASHGNAR</sequence>
<feature type="region of interest" description="Disordered" evidence="1">
    <location>
        <begin position="157"/>
        <end position="184"/>
    </location>
</feature>